<dbReference type="InterPro" id="IPR036175">
    <property type="entry name" value="Sec23/24_helical_dom_sf"/>
</dbReference>
<keyword evidence="6 11" id="KW-0862">Zinc</keyword>
<evidence type="ECO:0000313" key="19">
    <source>
        <dbReference type="Proteomes" id="UP000276776"/>
    </source>
</evidence>
<comment type="function">
    <text evidence="11">Component of the coat protein complex II (COPII) which promotes the formation of transport vesicles from the endoplasmic reticulum (ER). The coat has two main functions, the physical deformation of the endoplasmic reticulum membrane into vesicles and the selection of cargo molecules.</text>
</comment>
<dbReference type="FunFam" id="3.40.20.10:FF:000003">
    <property type="entry name" value="Protein transport protein SEC23"/>
    <property type="match status" value="1"/>
</dbReference>
<accession>A0A0N5CVG6</accession>
<dbReference type="STRING" id="103827.A0A0N5CVG6"/>
<feature type="domain" description="Sec23/Sec24 helical" evidence="16">
    <location>
        <begin position="563"/>
        <end position="661"/>
    </location>
</feature>
<evidence type="ECO:0000256" key="4">
    <source>
        <dbReference type="ARBA" id="ARBA00022723"/>
    </source>
</evidence>
<dbReference type="Gene3D" id="3.40.20.10">
    <property type="entry name" value="Severin"/>
    <property type="match status" value="1"/>
</dbReference>
<dbReference type="CDD" id="cd11287">
    <property type="entry name" value="Sec23_C"/>
    <property type="match status" value="1"/>
</dbReference>
<dbReference type="Pfam" id="PF04811">
    <property type="entry name" value="Sec23_trunk"/>
    <property type="match status" value="1"/>
</dbReference>
<dbReference type="InterPro" id="IPR006900">
    <property type="entry name" value="Sec23/24_helical_dom"/>
</dbReference>
<evidence type="ECO:0000313" key="20">
    <source>
        <dbReference type="WBParaSite" id="TCLT_0000429801-mRNA-1"/>
    </source>
</evidence>
<evidence type="ECO:0000259" key="14">
    <source>
        <dbReference type="Pfam" id="PF04810"/>
    </source>
</evidence>
<feature type="domain" description="Gelsolin-like" evidence="13">
    <location>
        <begin position="678"/>
        <end position="764"/>
    </location>
</feature>
<dbReference type="InterPro" id="IPR037364">
    <property type="entry name" value="Sec23"/>
</dbReference>
<dbReference type="InterPro" id="IPR012990">
    <property type="entry name" value="Beta-sandwich_Sec23_24"/>
</dbReference>
<protein>
    <recommendedName>
        <fullName evidence="11">Protein transport protein SEC23</fullName>
    </recommendedName>
</protein>
<dbReference type="GO" id="GO:0090110">
    <property type="term" value="P:COPII-coated vesicle cargo loading"/>
    <property type="evidence" value="ECO:0007669"/>
    <property type="project" value="TreeGrafter"/>
</dbReference>
<keyword evidence="11" id="KW-0963">Cytoplasm</keyword>
<name>A0A0N5CVG6_THECL</name>
<keyword evidence="7 11" id="KW-0931">ER-Golgi transport</keyword>
<dbReference type="GO" id="GO:0070971">
    <property type="term" value="C:endoplasmic reticulum exit site"/>
    <property type="evidence" value="ECO:0007669"/>
    <property type="project" value="TreeGrafter"/>
</dbReference>
<evidence type="ECO:0000256" key="11">
    <source>
        <dbReference type="RuleBase" id="RU365030"/>
    </source>
</evidence>
<dbReference type="InterPro" id="IPR006896">
    <property type="entry name" value="Sec23/24_trunk_dom"/>
</dbReference>
<evidence type="ECO:0000259" key="16">
    <source>
        <dbReference type="Pfam" id="PF04815"/>
    </source>
</evidence>
<evidence type="ECO:0000256" key="10">
    <source>
        <dbReference type="ARBA" id="ARBA00023329"/>
    </source>
</evidence>
<feature type="domain" description="Zinc finger Sec23/Sec24-type" evidence="14">
    <location>
        <begin position="62"/>
        <end position="102"/>
    </location>
</feature>
<proteinExistence type="inferred from homology"/>
<evidence type="ECO:0000259" key="15">
    <source>
        <dbReference type="Pfam" id="PF04811"/>
    </source>
</evidence>
<dbReference type="SUPFAM" id="SSF82919">
    <property type="entry name" value="Zn-finger domain of Sec23/24"/>
    <property type="match status" value="1"/>
</dbReference>
<dbReference type="GO" id="GO:0005829">
    <property type="term" value="C:cytosol"/>
    <property type="evidence" value="ECO:0007669"/>
    <property type="project" value="UniProtKB-SubCell"/>
</dbReference>
<dbReference type="GO" id="GO:0005789">
    <property type="term" value="C:endoplasmic reticulum membrane"/>
    <property type="evidence" value="ECO:0007669"/>
    <property type="project" value="UniProtKB-SubCell"/>
</dbReference>
<dbReference type="Gene3D" id="2.60.40.1670">
    <property type="entry name" value="beta-sandwich domain of Sec23/24"/>
    <property type="match status" value="1"/>
</dbReference>
<keyword evidence="19" id="KW-1185">Reference proteome</keyword>
<dbReference type="OMA" id="FPPHYAE"/>
<dbReference type="SUPFAM" id="SSF82754">
    <property type="entry name" value="C-terminal, gelsolin-like domain of Sec23/24"/>
    <property type="match status" value="1"/>
</dbReference>
<dbReference type="InterPro" id="IPR029006">
    <property type="entry name" value="ADF-H/Gelsolin-like_dom_sf"/>
</dbReference>
<dbReference type="InterPro" id="IPR006895">
    <property type="entry name" value="Znf_Sec23_Sec24"/>
</dbReference>
<dbReference type="GO" id="GO:0006886">
    <property type="term" value="P:intracellular protein transport"/>
    <property type="evidence" value="ECO:0007669"/>
    <property type="project" value="InterPro"/>
</dbReference>
<dbReference type="InterPro" id="IPR037550">
    <property type="entry name" value="Sec23_C"/>
</dbReference>
<keyword evidence="8 11" id="KW-0653">Protein transport</keyword>
<evidence type="ECO:0000256" key="5">
    <source>
        <dbReference type="ARBA" id="ARBA00022824"/>
    </source>
</evidence>
<evidence type="ECO:0000313" key="18">
    <source>
        <dbReference type="EMBL" id="VDN01377.1"/>
    </source>
</evidence>
<reference evidence="20" key="1">
    <citation type="submission" date="2017-02" db="UniProtKB">
        <authorList>
            <consortium name="WormBaseParasite"/>
        </authorList>
    </citation>
    <scope>IDENTIFICATION</scope>
</reference>
<reference evidence="18 19" key="2">
    <citation type="submission" date="2018-11" db="EMBL/GenBank/DDBJ databases">
        <authorList>
            <consortium name="Pathogen Informatics"/>
        </authorList>
    </citation>
    <scope>NUCLEOTIDE SEQUENCE [LARGE SCALE GENOMIC DNA]</scope>
</reference>
<dbReference type="EMBL" id="UYYF01004283">
    <property type="protein sequence ID" value="VDN01377.1"/>
    <property type="molecule type" value="Genomic_DNA"/>
</dbReference>
<evidence type="ECO:0000259" key="13">
    <source>
        <dbReference type="Pfam" id="PF00626"/>
    </source>
</evidence>
<dbReference type="Pfam" id="PF08033">
    <property type="entry name" value="Sec23_BS"/>
    <property type="match status" value="1"/>
</dbReference>
<dbReference type="WBParaSite" id="TCLT_0000429801-mRNA-1">
    <property type="protein sequence ID" value="TCLT_0000429801-mRNA-1"/>
    <property type="gene ID" value="TCLT_0000429801"/>
</dbReference>
<dbReference type="OrthoDB" id="10256289at2759"/>
<dbReference type="InterPro" id="IPR036465">
    <property type="entry name" value="vWFA_dom_sf"/>
</dbReference>
<dbReference type="Gene3D" id="2.30.30.380">
    <property type="entry name" value="Zn-finger domain of Sec23/24"/>
    <property type="match status" value="1"/>
</dbReference>
<evidence type="ECO:0000256" key="7">
    <source>
        <dbReference type="ARBA" id="ARBA00022892"/>
    </source>
</evidence>
<evidence type="ECO:0000256" key="1">
    <source>
        <dbReference type="ARBA" id="ARBA00004514"/>
    </source>
</evidence>
<dbReference type="AlphaFoldDB" id="A0A0N5CVG6"/>
<keyword evidence="5 11" id="KW-0256">Endoplasmic reticulum</keyword>
<dbReference type="SUPFAM" id="SSF81995">
    <property type="entry name" value="beta-sandwich domain of Sec23/24"/>
    <property type="match status" value="1"/>
</dbReference>
<evidence type="ECO:0000256" key="3">
    <source>
        <dbReference type="ARBA" id="ARBA00022448"/>
    </source>
</evidence>
<dbReference type="GO" id="GO:0005096">
    <property type="term" value="F:GTPase activator activity"/>
    <property type="evidence" value="ECO:0007669"/>
    <property type="project" value="TreeGrafter"/>
</dbReference>
<comment type="subcellular location">
    <subcellularLocation>
        <location evidence="1">Cytoplasm</location>
        <location evidence="1">Cytosol</location>
    </subcellularLocation>
    <subcellularLocation>
        <location evidence="11">Cytoplasmic vesicle</location>
        <location evidence="11">COPII-coated vesicle membrane</location>
        <topology evidence="11">Peripheral membrane protein</topology>
        <orientation evidence="11">Cytoplasmic side</orientation>
    </subcellularLocation>
    <subcellularLocation>
        <location evidence="11">Endoplasmic reticulum membrane</location>
        <topology evidence="11">Peripheral membrane protein</topology>
        <orientation evidence="11">Cytoplasmic side</orientation>
    </subcellularLocation>
</comment>
<dbReference type="GO" id="GO:0008270">
    <property type="term" value="F:zinc ion binding"/>
    <property type="evidence" value="ECO:0007669"/>
    <property type="project" value="InterPro"/>
</dbReference>
<dbReference type="FunFam" id="1.20.120.730:FF:000005">
    <property type="entry name" value="Protein transport protein SEC23"/>
    <property type="match status" value="1"/>
</dbReference>
<feature type="domain" description="Sec23/Sec24 beta-sandwich" evidence="17">
    <location>
        <begin position="446"/>
        <end position="549"/>
    </location>
</feature>
<dbReference type="InterPro" id="IPR036174">
    <property type="entry name" value="Znf_Sec23_Sec24_sf"/>
</dbReference>
<dbReference type="SUPFAM" id="SSF81811">
    <property type="entry name" value="Helical domain of Sec23/24"/>
    <property type="match status" value="1"/>
</dbReference>
<dbReference type="FunFam" id="2.30.30.380:FF:000001">
    <property type="entry name" value="Protein transport protein SEC23"/>
    <property type="match status" value="1"/>
</dbReference>
<dbReference type="Gene3D" id="3.40.50.410">
    <property type="entry name" value="von Willebrand factor, type A domain"/>
    <property type="match status" value="1"/>
</dbReference>
<evidence type="ECO:0000256" key="12">
    <source>
        <dbReference type="SAM" id="MobiDB-lite"/>
    </source>
</evidence>
<dbReference type="PANTHER" id="PTHR11141">
    <property type="entry name" value="PROTEIN TRANSPORT PROTEIN SEC23"/>
    <property type="match status" value="1"/>
</dbReference>
<dbReference type="Pfam" id="PF04810">
    <property type="entry name" value="zf-Sec23_Sec24"/>
    <property type="match status" value="1"/>
</dbReference>
<dbReference type="InterPro" id="IPR036180">
    <property type="entry name" value="Gelsolin-like_dom_sf"/>
</dbReference>
<feature type="region of interest" description="Disordered" evidence="12">
    <location>
        <begin position="215"/>
        <end position="239"/>
    </location>
</feature>
<dbReference type="Pfam" id="PF00626">
    <property type="entry name" value="Gelsolin"/>
    <property type="match status" value="1"/>
</dbReference>
<feature type="domain" description="Sec23/Sec24 trunk" evidence="15">
    <location>
        <begin position="131"/>
        <end position="435"/>
    </location>
</feature>
<keyword evidence="9 11" id="KW-0472">Membrane</keyword>
<keyword evidence="4 11" id="KW-0479">Metal-binding</keyword>
<organism evidence="20">
    <name type="scientific">Thelazia callipaeda</name>
    <name type="common">Oriental eyeworm</name>
    <name type="synonym">Parasitic nematode</name>
    <dbReference type="NCBI Taxonomy" id="103827"/>
    <lineage>
        <taxon>Eukaryota</taxon>
        <taxon>Metazoa</taxon>
        <taxon>Ecdysozoa</taxon>
        <taxon>Nematoda</taxon>
        <taxon>Chromadorea</taxon>
        <taxon>Rhabditida</taxon>
        <taxon>Spirurina</taxon>
        <taxon>Spiruromorpha</taxon>
        <taxon>Thelazioidea</taxon>
        <taxon>Thelaziidae</taxon>
        <taxon>Thelazia</taxon>
    </lineage>
</organism>
<evidence type="ECO:0000256" key="9">
    <source>
        <dbReference type="ARBA" id="ARBA00023136"/>
    </source>
</evidence>
<evidence type="ECO:0000256" key="2">
    <source>
        <dbReference type="ARBA" id="ARBA00009210"/>
    </source>
</evidence>
<dbReference type="PANTHER" id="PTHR11141:SF0">
    <property type="entry name" value="PROTEIN TRANSPORT PROTEIN SEC23"/>
    <property type="match status" value="1"/>
</dbReference>
<feature type="compositionally biased region" description="Low complexity" evidence="12">
    <location>
        <begin position="220"/>
        <end position="237"/>
    </location>
</feature>
<keyword evidence="3 11" id="KW-0813">Transport</keyword>
<sequence>MATWEDYLANQANIDGVQMTWNLWPHSRVDAQRLVVPLGAFFTPLKERPSDQPHQPPLEYDPVLCQKATCKAVLNALCTVDFRNKTWTCPFCNQRNPFPPHYSMIAENNRPPELYPQFTTIEYTLKKATTLPPIFLFVVDTCIASEELKALKESIQTALSLLPADALVGLITYGRMIELHELNVSGIMRAYVFKGTKEVSQKQIRGVLTMNMDRSGISSGGANSNQQINSGGSSTQQRHGFPLGSAVALGGGPAMVHGMTGNPCLPFNKFLQPISDCEVSVNDLIEQIVPDRWPVSQGHRPLRSTGSALAVAVTLLEVKIFQAYKNELSRIMLFIGGACTQGPGAVVGEELKNPIRSWHTIKEENALYMKKATKFYDGLGARAVKNGHVIDIYSCALDQTGLHEMHACFNTTAGNVVMGDSFNSSLFKQTFQRVFEKDSHGFLKMGFNATMEVKVGNGLKIEGVLGCCANGSVKNAFVSDTEMGIGGTCQWKFCSINPKTTIAVLFEIVAQHGSTVPQGSHGMIQFVTQYQHPDGRKRIRVTTTCRNWSDMATQQQSIAYGFDQEAAAVMMARLASWRASSENDTPDALRWLDRSLIRLCQKFGEYHKDDPSSFCLSEKFSLFPQFMFHLRRSQFLQVFNNSPDETSYYRHILMSENVLESTTMIQPVLFAYSFNGPPEPVLLDTSSILPDRILLMDDYFHVLIYHGQTIAAWRKMNYHEDPQYCAFKQLLEAPVADATTILQDRFPMPRYIVTEYEGSQARFLLSKVNPSLTHNNPYAAEGGAAVFTDDVSLQVFMEHLKKLAVSSST</sequence>
<gene>
    <name evidence="18" type="ORF">TCLT_LOCUS4287</name>
</gene>
<dbReference type="InterPro" id="IPR007123">
    <property type="entry name" value="Gelsolin-like_dom"/>
</dbReference>
<evidence type="ECO:0000259" key="17">
    <source>
        <dbReference type="Pfam" id="PF08033"/>
    </source>
</evidence>
<comment type="similarity">
    <text evidence="2 11">Belongs to the SEC23/SEC24 family. SEC23 subfamily.</text>
</comment>
<dbReference type="Proteomes" id="UP000276776">
    <property type="component" value="Unassembled WGS sequence"/>
</dbReference>
<dbReference type="FunFam" id="2.60.40.1670:FF:000006">
    <property type="entry name" value="Protein transport protein SEC23"/>
    <property type="match status" value="1"/>
</dbReference>
<keyword evidence="10 11" id="KW-0968">Cytoplasmic vesicle</keyword>
<dbReference type="GO" id="GO:0030127">
    <property type="term" value="C:COPII vesicle coat"/>
    <property type="evidence" value="ECO:0007669"/>
    <property type="project" value="InterPro"/>
</dbReference>
<evidence type="ECO:0000256" key="8">
    <source>
        <dbReference type="ARBA" id="ARBA00022927"/>
    </source>
</evidence>
<dbReference type="Gene3D" id="1.20.120.730">
    <property type="entry name" value="Sec23/Sec24 helical domain"/>
    <property type="match status" value="1"/>
</dbReference>
<evidence type="ECO:0000256" key="6">
    <source>
        <dbReference type="ARBA" id="ARBA00022833"/>
    </source>
</evidence>
<dbReference type="SUPFAM" id="SSF53300">
    <property type="entry name" value="vWA-like"/>
    <property type="match status" value="1"/>
</dbReference>
<dbReference type="Pfam" id="PF04815">
    <property type="entry name" value="Sec23_helical"/>
    <property type="match status" value="1"/>
</dbReference>